<dbReference type="EMBL" id="BT094340">
    <property type="protein sequence ID" value="ACU18665.1"/>
    <property type="molecule type" value="mRNA"/>
</dbReference>
<proteinExistence type="evidence at transcript level"/>
<reference evidence="2" key="1">
    <citation type="submission" date="2009-08" db="EMBL/GenBank/DDBJ databases">
        <authorList>
            <person name="Cheung F."/>
            <person name="Xiao Y."/>
            <person name="Chan A."/>
            <person name="Moskal W."/>
            <person name="Town C.D."/>
        </authorList>
    </citation>
    <scope>NUCLEOTIDE SEQUENCE</scope>
</reference>
<sequence>MLSSLLPSPSTVLVGFPIRAPFLSSLFPPTPSSAPQPPSPGTSEISSSPYFPFLVFYLF</sequence>
<organism evidence="2">
    <name type="scientific">Glycine max</name>
    <name type="common">Soybean</name>
    <name type="synonym">Glycine hispida</name>
    <dbReference type="NCBI Taxonomy" id="3847"/>
    <lineage>
        <taxon>Eukaryota</taxon>
        <taxon>Viridiplantae</taxon>
        <taxon>Streptophyta</taxon>
        <taxon>Embryophyta</taxon>
        <taxon>Tracheophyta</taxon>
        <taxon>Spermatophyta</taxon>
        <taxon>Magnoliopsida</taxon>
        <taxon>eudicotyledons</taxon>
        <taxon>Gunneridae</taxon>
        <taxon>Pentapetalae</taxon>
        <taxon>rosids</taxon>
        <taxon>fabids</taxon>
        <taxon>Fabales</taxon>
        <taxon>Fabaceae</taxon>
        <taxon>Papilionoideae</taxon>
        <taxon>50 kb inversion clade</taxon>
        <taxon>NPAAA clade</taxon>
        <taxon>indigoferoid/millettioid clade</taxon>
        <taxon>Phaseoleae</taxon>
        <taxon>Glycine</taxon>
        <taxon>Glycine subgen. Soja</taxon>
    </lineage>
</organism>
<feature type="region of interest" description="Disordered" evidence="1">
    <location>
        <begin position="29"/>
        <end position="48"/>
    </location>
</feature>
<evidence type="ECO:0000256" key="1">
    <source>
        <dbReference type="SAM" id="MobiDB-lite"/>
    </source>
</evidence>
<protein>
    <submittedName>
        <fullName evidence="2">Uncharacterized protein</fullName>
    </submittedName>
</protein>
<feature type="compositionally biased region" description="Pro residues" evidence="1">
    <location>
        <begin position="29"/>
        <end position="40"/>
    </location>
</feature>
<accession>C6TA13</accession>
<evidence type="ECO:0000313" key="2">
    <source>
        <dbReference type="EMBL" id="ACU18665.1"/>
    </source>
</evidence>
<dbReference type="AlphaFoldDB" id="C6TA13"/>
<name>C6TA13_SOYBN</name>